<dbReference type="PROSITE" id="PS50011">
    <property type="entry name" value="PROTEIN_KINASE_DOM"/>
    <property type="match status" value="1"/>
</dbReference>
<organism evidence="7 8">
    <name type="scientific">Lujinxingia litoralis</name>
    <dbReference type="NCBI Taxonomy" id="2211119"/>
    <lineage>
        <taxon>Bacteria</taxon>
        <taxon>Deltaproteobacteria</taxon>
        <taxon>Bradymonadales</taxon>
        <taxon>Lujinxingiaceae</taxon>
        <taxon>Lujinxingia</taxon>
    </lineage>
</organism>
<dbReference type="Proteomes" id="UP000249169">
    <property type="component" value="Unassembled WGS sequence"/>
</dbReference>
<keyword evidence="5" id="KW-0067">ATP-binding</keyword>
<dbReference type="GO" id="GO:0004674">
    <property type="term" value="F:protein serine/threonine kinase activity"/>
    <property type="evidence" value="ECO:0007669"/>
    <property type="project" value="UniProtKB-EC"/>
</dbReference>
<feature type="domain" description="Protein kinase" evidence="6">
    <location>
        <begin position="16"/>
        <end position="289"/>
    </location>
</feature>
<dbReference type="RefSeq" id="WP_111729295.1">
    <property type="nucleotide sequence ID" value="NZ_QHKO01000003.1"/>
</dbReference>
<keyword evidence="2" id="KW-0808">Transferase</keyword>
<sequence>MGRTQRLAQPEAFAKYQLVARLAHGHMGDVYKAKSLGVEGFEKILCVKVIHPGFAAAPDFVNILIEEAKRAVALSHANIAQVLDLGREEQRQQFYVAVEYINGMDLARALKLSRASGQRWSQEMSVFIASEVAKGLDYAHRRKDFNFNNLNILHRSLRPENVMLSYDGEVKITDFGLSRAMALIEPIDDHDVLKRVLYASPEVMRGEPHTRQSDIFGLGLMLYEMLAGAHPYAHPDIEEVRRRARAAQIPAVSESLELPRPLQQILESMLVPDPSGRAQSAGQLYEELIGYLFGNNLQADNRLLSMAMQELRRREQESATDEPIQEVGLEEISVHELESAFARGGAFHPSAPLERAAQGLPTSRLGGRDAAHQAPPLPGALESLLRSAHRGRGKAALLAGGLGRGPQHLLDRLAQATARRSETTSYLLVIGDDDRLRPFGALSEMLLACLAGPPAAGAPERRRIAIDTLRDLGVSRAATETLQRLWQLGQGTDSGWETRRAHLVEILTAFIGHQAAGGTFVWLIDHIEALDLPSLDVLRDLVASIGAWPVLLIMGTASEDTMRSHFNAGPPENLEAVRVRGPGPLSPEELSQANPAADALMSVLALAERPLPAADLPGITAMPARDIEQAAASLLELGALRQPLPDHYHLAVPNWLTWRLGEQGSRDIDRRAAALARYLCQRVAPGEQGGITPTLIRLYAFAQDRRALLALAARFGDWLQRHAWQRTALGYYRHLAGLLGAHALGVPQTRVDLLLQAAELALELAMIEECRDILNPLSALTEATRYESGFARSQLLLGQLAMQQDDLDEARGHFNRAWRTACGLEHPELIARASLAMAGWYERFGDPAAALERVESAVNLYARWDAGRTEPRARAALLQRSAQMWGERGMNRRALAPLQDLDELARAHTLPAIRCRALIARGRLAGFQGQIDSARELLDQALSFAAAHGLQALVIEIRRIRISVELHAGDYALAMHWADEAARLAGRHDDRYSEQRAHDLRALAMCYLGQEPDEAVTLLRQSLRRATERGVPKDVYRGHDFLAQALSALGRDAEAAHHQHHALDLARSVRPARAL</sequence>
<dbReference type="EMBL" id="QHKO01000003">
    <property type="protein sequence ID" value="RAL22767.1"/>
    <property type="molecule type" value="Genomic_DNA"/>
</dbReference>
<evidence type="ECO:0000256" key="2">
    <source>
        <dbReference type="ARBA" id="ARBA00022679"/>
    </source>
</evidence>
<dbReference type="InterPro" id="IPR011009">
    <property type="entry name" value="Kinase-like_dom_sf"/>
</dbReference>
<dbReference type="InterPro" id="IPR050660">
    <property type="entry name" value="NEK_Ser/Thr_kinase"/>
</dbReference>
<evidence type="ECO:0000259" key="6">
    <source>
        <dbReference type="PROSITE" id="PS50011"/>
    </source>
</evidence>
<keyword evidence="4" id="KW-0418">Kinase</keyword>
<keyword evidence="8" id="KW-1185">Reference proteome</keyword>
<dbReference type="InterPro" id="IPR011990">
    <property type="entry name" value="TPR-like_helical_dom_sf"/>
</dbReference>
<dbReference type="Gene3D" id="1.10.510.10">
    <property type="entry name" value="Transferase(Phosphotransferase) domain 1"/>
    <property type="match status" value="1"/>
</dbReference>
<evidence type="ECO:0000256" key="4">
    <source>
        <dbReference type="ARBA" id="ARBA00022777"/>
    </source>
</evidence>
<dbReference type="Pfam" id="PF00069">
    <property type="entry name" value="Pkinase"/>
    <property type="match status" value="1"/>
</dbReference>
<dbReference type="InterPro" id="IPR000719">
    <property type="entry name" value="Prot_kinase_dom"/>
</dbReference>
<dbReference type="Gene3D" id="3.30.200.20">
    <property type="entry name" value="Phosphorylase Kinase, domain 1"/>
    <property type="match status" value="1"/>
</dbReference>
<protein>
    <recommendedName>
        <fullName evidence="1">non-specific serine/threonine protein kinase</fullName>
        <ecNumber evidence="1">2.7.11.1</ecNumber>
    </recommendedName>
</protein>
<keyword evidence="3" id="KW-0547">Nucleotide-binding</keyword>
<name>A0A328CBD1_9DELT</name>
<evidence type="ECO:0000256" key="5">
    <source>
        <dbReference type="ARBA" id="ARBA00022840"/>
    </source>
</evidence>
<dbReference type="OrthoDB" id="5476410at2"/>
<gene>
    <name evidence="7" type="ORF">DL240_07660</name>
</gene>
<evidence type="ECO:0000256" key="1">
    <source>
        <dbReference type="ARBA" id="ARBA00012513"/>
    </source>
</evidence>
<dbReference type="GO" id="GO:0005524">
    <property type="term" value="F:ATP binding"/>
    <property type="evidence" value="ECO:0007669"/>
    <property type="project" value="UniProtKB-KW"/>
</dbReference>
<reference evidence="7 8" key="1">
    <citation type="submission" date="2018-05" db="EMBL/GenBank/DDBJ databases">
        <title>Lujinxingia marina gen. nov. sp. nov., a new facultative anaerobic member of the class Deltaproteobacteria, and proposal of Lujinxingaceae fam. nov.</title>
        <authorList>
            <person name="Li C.-M."/>
        </authorList>
    </citation>
    <scope>NUCLEOTIDE SEQUENCE [LARGE SCALE GENOMIC DNA]</scope>
    <source>
        <strain evidence="7 8">B210</strain>
    </source>
</reference>
<accession>A0A328CBD1</accession>
<dbReference type="Gene3D" id="1.25.40.10">
    <property type="entry name" value="Tetratricopeptide repeat domain"/>
    <property type="match status" value="1"/>
</dbReference>
<dbReference type="CDD" id="cd14014">
    <property type="entry name" value="STKc_PknB_like"/>
    <property type="match status" value="1"/>
</dbReference>
<dbReference type="SUPFAM" id="SSF48452">
    <property type="entry name" value="TPR-like"/>
    <property type="match status" value="2"/>
</dbReference>
<evidence type="ECO:0000256" key="3">
    <source>
        <dbReference type="ARBA" id="ARBA00022741"/>
    </source>
</evidence>
<evidence type="ECO:0000313" key="7">
    <source>
        <dbReference type="EMBL" id="RAL22767.1"/>
    </source>
</evidence>
<dbReference type="EC" id="2.7.11.1" evidence="1"/>
<evidence type="ECO:0000313" key="8">
    <source>
        <dbReference type="Proteomes" id="UP000249169"/>
    </source>
</evidence>
<dbReference type="PANTHER" id="PTHR43671">
    <property type="entry name" value="SERINE/THREONINE-PROTEIN KINASE NEK"/>
    <property type="match status" value="1"/>
</dbReference>
<comment type="caution">
    <text evidence="7">The sequence shown here is derived from an EMBL/GenBank/DDBJ whole genome shotgun (WGS) entry which is preliminary data.</text>
</comment>
<proteinExistence type="predicted"/>
<dbReference type="AlphaFoldDB" id="A0A328CBD1"/>
<dbReference type="SUPFAM" id="SSF56112">
    <property type="entry name" value="Protein kinase-like (PK-like)"/>
    <property type="match status" value="1"/>
</dbReference>
<dbReference type="PANTHER" id="PTHR43671:SF13">
    <property type="entry name" value="SERINE_THREONINE-PROTEIN KINASE NEK2"/>
    <property type="match status" value="1"/>
</dbReference>